<evidence type="ECO:0000256" key="4">
    <source>
        <dbReference type="SAM" id="Coils"/>
    </source>
</evidence>
<dbReference type="PROSITE" id="PS50297">
    <property type="entry name" value="ANK_REP_REGION"/>
    <property type="match status" value="1"/>
</dbReference>
<dbReference type="SUPFAM" id="SSF48403">
    <property type="entry name" value="Ankyrin repeat"/>
    <property type="match status" value="1"/>
</dbReference>
<dbReference type="InterPro" id="IPR002110">
    <property type="entry name" value="Ankyrin_rpt"/>
</dbReference>
<dbReference type="PANTHER" id="PTHR24171">
    <property type="entry name" value="ANKYRIN REPEAT DOMAIN-CONTAINING PROTEIN 39-RELATED"/>
    <property type="match status" value="1"/>
</dbReference>
<keyword evidence="2 3" id="KW-0040">ANK repeat</keyword>
<reference evidence="5 6" key="1">
    <citation type="journal article" date="2013" name="PLoS Genet.">
        <title>The genome and development-dependent transcriptomes of Pyronema confluens: a window into fungal evolution.</title>
        <authorList>
            <person name="Traeger S."/>
            <person name="Altegoer F."/>
            <person name="Freitag M."/>
            <person name="Gabaldon T."/>
            <person name="Kempken F."/>
            <person name="Kumar A."/>
            <person name="Marcet-Houben M."/>
            <person name="Poggeler S."/>
            <person name="Stajich J.E."/>
            <person name="Nowrousian M."/>
        </authorList>
    </citation>
    <scope>NUCLEOTIDE SEQUENCE [LARGE SCALE GENOMIC DNA]</scope>
    <source>
        <strain evidence="6">CBS 100304</strain>
        <tissue evidence="5">Vegetative mycelium</tissue>
    </source>
</reference>
<keyword evidence="4" id="KW-0175">Coiled coil</keyword>
<evidence type="ECO:0000313" key="5">
    <source>
        <dbReference type="EMBL" id="CCX04746.1"/>
    </source>
</evidence>
<dbReference type="Pfam" id="PF13637">
    <property type="entry name" value="Ank_4"/>
    <property type="match status" value="1"/>
</dbReference>
<proteinExistence type="predicted"/>
<evidence type="ECO:0000313" key="6">
    <source>
        <dbReference type="Proteomes" id="UP000018144"/>
    </source>
</evidence>
<protein>
    <submittedName>
        <fullName evidence="5">Similar to Putative ankyrin repeat protein RF_0381 acc. no. Q4UMH6</fullName>
    </submittedName>
</protein>
<dbReference type="Pfam" id="PF00023">
    <property type="entry name" value="Ank"/>
    <property type="match status" value="1"/>
</dbReference>
<keyword evidence="6" id="KW-1185">Reference proteome</keyword>
<name>U4KV55_PYROM</name>
<accession>U4KV55</accession>
<feature type="coiled-coil region" evidence="4">
    <location>
        <begin position="52"/>
        <end position="81"/>
    </location>
</feature>
<dbReference type="EMBL" id="HF935217">
    <property type="protein sequence ID" value="CCX04746.1"/>
    <property type="molecule type" value="Genomic_DNA"/>
</dbReference>
<dbReference type="InterPro" id="IPR036770">
    <property type="entry name" value="Ankyrin_rpt-contain_sf"/>
</dbReference>
<organism evidence="5 6">
    <name type="scientific">Pyronema omphalodes (strain CBS 100304)</name>
    <name type="common">Pyronema confluens</name>
    <dbReference type="NCBI Taxonomy" id="1076935"/>
    <lineage>
        <taxon>Eukaryota</taxon>
        <taxon>Fungi</taxon>
        <taxon>Dikarya</taxon>
        <taxon>Ascomycota</taxon>
        <taxon>Pezizomycotina</taxon>
        <taxon>Pezizomycetes</taxon>
        <taxon>Pezizales</taxon>
        <taxon>Pyronemataceae</taxon>
        <taxon>Pyronema</taxon>
    </lineage>
</organism>
<dbReference type="Gene3D" id="1.25.40.20">
    <property type="entry name" value="Ankyrin repeat-containing domain"/>
    <property type="match status" value="2"/>
</dbReference>
<dbReference type="OrthoDB" id="539213at2759"/>
<feature type="repeat" description="ANK" evidence="3">
    <location>
        <begin position="140"/>
        <end position="172"/>
    </location>
</feature>
<evidence type="ECO:0000256" key="2">
    <source>
        <dbReference type="ARBA" id="ARBA00023043"/>
    </source>
</evidence>
<dbReference type="SMART" id="SM00248">
    <property type="entry name" value="ANK"/>
    <property type="match status" value="7"/>
</dbReference>
<dbReference type="eggNOG" id="KOG4177">
    <property type="taxonomic scope" value="Eukaryota"/>
</dbReference>
<dbReference type="PROSITE" id="PS50088">
    <property type="entry name" value="ANK_REPEAT"/>
    <property type="match status" value="2"/>
</dbReference>
<feature type="repeat" description="ANK" evidence="3">
    <location>
        <begin position="243"/>
        <end position="276"/>
    </location>
</feature>
<keyword evidence="1" id="KW-0677">Repeat</keyword>
<sequence>MPDLEKKEKRRSFLGINIKSGRETPEVPMLVALSQATACMGPQPDQFTEVSLNALEKNLEIARQSLEKEEATRKRESIEIKLSKTKTFLKTGVRTNAYCRDGLKYVHRAAKDGNVKWLSTLLRDGADPISVSASWHDEYPRYQALHFAAEKGHLEVLKMLLENPRKMDLNARTYRRETPLHKACYNCHDSVARLLLTRWEVNVNARDNCGRTALHLSAWNNSVNTVDLLLSHRDINVNIQKSNGNTALISACKHGYAEVALMLLKRRETDVNLRNNCGKTALIVACEERNDKIVQLLLFRPEIDTSVKDNDQRSALDWALQQCQERLANFILKHNEEHGKEQQLSVASADECAMQVVDGEPIGLPNGDKAGR</sequence>
<gene>
    <name evidence="5" type="ORF">PCON_03637</name>
</gene>
<evidence type="ECO:0000256" key="3">
    <source>
        <dbReference type="PROSITE-ProRule" id="PRU00023"/>
    </source>
</evidence>
<dbReference type="AlphaFoldDB" id="U4KV55"/>
<dbReference type="Pfam" id="PF12796">
    <property type="entry name" value="Ank_2"/>
    <property type="match status" value="1"/>
</dbReference>
<dbReference type="Proteomes" id="UP000018144">
    <property type="component" value="Unassembled WGS sequence"/>
</dbReference>
<evidence type="ECO:0000256" key="1">
    <source>
        <dbReference type="ARBA" id="ARBA00022737"/>
    </source>
</evidence>
<dbReference type="STRING" id="1076935.U4KV55"/>